<gene>
    <name evidence="3" type="ORF">KOF26_11325</name>
</gene>
<evidence type="ECO:0000313" key="4">
    <source>
        <dbReference type="Proteomes" id="UP000776276"/>
    </source>
</evidence>
<dbReference type="InterPro" id="IPR056490">
    <property type="entry name" value="Rcc01698_C"/>
</dbReference>
<sequence length="722" mass="75133">MATLVLTTVGTMIGGPIGGAVGAVFGSLIDTKLLAPKGRQGARLSQLAVQTSSYGSAIPRLFGTLRVAGTVIWATDLREAQHRSGGGKGAPKTTSYSYSASFAVALSGRPIRGVKRIWADGKLLRGEAGDWKSQTGYRLHTGGEDQPVDPLIASAEGVSHTPAYRGMAYAVFEDFQLADYGNHIPSLTFEVEADAGPVSLGMIAHTLSDGDAGGAVQATLGGFAAAGDSIRGVLQDLAEAVPLVIADDGERLILSDGEAEALAIGGLVGGEERPRIERRAAGTLPDEIALGYFEPARDYQAGLQRARRAGPGRRAEGIDIAAALDASAAKALAEARLARDWAERTTAEVSLSWRALALRPGEAVTLPGRGERWRIVETTLEAMRLRLSLVASMPASGLLPPASAGRPVADADLVHGATQLVPFELPSVEDALPAGPRLWIAAAGTSPGWRRAELMVSLDGGTSWQAIGATAAPAVTGSATSVLTAGQAALRDDASRLDVTLLHDGMELVGRQDIARAAEANLALVGDELIQFAQAVRIRPGQWRLRGLLRGRRGTEWAMAGHQPGERFVLIDRPALTSWDPPASALGAMLRVQAAGVGDAVPAIAELGLRGAAIEPPAPVHLRARRRADGGVGIVWTRRSRAGWTWIDGDDVALGETAERYRLTVSAPGGRGRSVELAAPAFDYDAAAQTADGIASGAVLSFVIRQQGSLGVLSAPATTIVN</sequence>
<dbReference type="Pfam" id="PF13550">
    <property type="entry name" value="Phage-tail_3"/>
    <property type="match status" value="1"/>
</dbReference>
<comment type="caution">
    <text evidence="3">The sequence shown here is derived from an EMBL/GenBank/DDBJ whole genome shotgun (WGS) entry which is preliminary data.</text>
</comment>
<feature type="domain" description="Tip attachment protein J" evidence="1">
    <location>
        <begin position="228"/>
        <end position="378"/>
    </location>
</feature>
<reference evidence="3 4" key="1">
    <citation type="submission" date="2021-06" db="EMBL/GenBank/DDBJ databases">
        <title>Sphingomonas sp. XMGL2, whole genome shotgun sequencing project.</title>
        <authorList>
            <person name="Zhao G."/>
            <person name="Shen L."/>
        </authorList>
    </citation>
    <scope>NUCLEOTIDE SEQUENCE [LARGE SCALE GENOMIC DNA]</scope>
    <source>
        <strain evidence="3 4">XMGL2</strain>
    </source>
</reference>
<protein>
    <submittedName>
        <fullName evidence="3">Phage tail protein</fullName>
    </submittedName>
</protein>
<evidence type="ECO:0000313" key="3">
    <source>
        <dbReference type="EMBL" id="MBU3078461.1"/>
    </source>
</evidence>
<dbReference type="Proteomes" id="UP000776276">
    <property type="component" value="Unassembled WGS sequence"/>
</dbReference>
<proteinExistence type="predicted"/>
<name>A0ABS6BKY3_9SPHN</name>
<accession>A0ABS6BKY3</accession>
<dbReference type="RefSeq" id="WP_216324714.1">
    <property type="nucleotide sequence ID" value="NZ_JAHKRT010000005.1"/>
</dbReference>
<feature type="domain" description="Rcc01698-like C-terminal" evidence="2">
    <location>
        <begin position="474"/>
        <end position="569"/>
    </location>
</feature>
<dbReference type="Pfam" id="PF23666">
    <property type="entry name" value="Rcc01698_C"/>
    <property type="match status" value="1"/>
</dbReference>
<keyword evidence="4" id="KW-1185">Reference proteome</keyword>
<dbReference type="InterPro" id="IPR032876">
    <property type="entry name" value="J_dom"/>
</dbReference>
<dbReference type="EMBL" id="JAHKRT010000005">
    <property type="protein sequence ID" value="MBU3078461.1"/>
    <property type="molecule type" value="Genomic_DNA"/>
</dbReference>
<organism evidence="3 4">
    <name type="scientific">Sphingomonas quercus</name>
    <dbReference type="NCBI Taxonomy" id="2842451"/>
    <lineage>
        <taxon>Bacteria</taxon>
        <taxon>Pseudomonadati</taxon>
        <taxon>Pseudomonadota</taxon>
        <taxon>Alphaproteobacteria</taxon>
        <taxon>Sphingomonadales</taxon>
        <taxon>Sphingomonadaceae</taxon>
        <taxon>Sphingomonas</taxon>
    </lineage>
</organism>
<evidence type="ECO:0000259" key="2">
    <source>
        <dbReference type="Pfam" id="PF23666"/>
    </source>
</evidence>
<evidence type="ECO:0000259" key="1">
    <source>
        <dbReference type="Pfam" id="PF13550"/>
    </source>
</evidence>